<organism evidence="7 8">
    <name type="scientific">Ceratodon purpureus</name>
    <name type="common">Fire moss</name>
    <name type="synonym">Dicranum purpureum</name>
    <dbReference type="NCBI Taxonomy" id="3225"/>
    <lineage>
        <taxon>Eukaryota</taxon>
        <taxon>Viridiplantae</taxon>
        <taxon>Streptophyta</taxon>
        <taxon>Embryophyta</taxon>
        <taxon>Bryophyta</taxon>
        <taxon>Bryophytina</taxon>
        <taxon>Bryopsida</taxon>
        <taxon>Dicranidae</taxon>
        <taxon>Pseudoditrichales</taxon>
        <taxon>Ditrichaceae</taxon>
        <taxon>Ceratodon</taxon>
    </lineage>
</organism>
<protein>
    <recommendedName>
        <fullName evidence="4">Exocyst complex component SEC5</fullName>
    </recommendedName>
</protein>
<comment type="similarity">
    <text evidence="1 4">Belongs to the SEC5 family.</text>
</comment>
<dbReference type="Pfam" id="PF15469">
    <property type="entry name" value="Sec5"/>
    <property type="match status" value="1"/>
</dbReference>
<comment type="function">
    <text evidence="4">Component of the exocyst complex involved in the docking of exocytic vesicles with fusion sites on the plasma membrane.</text>
</comment>
<evidence type="ECO:0000256" key="3">
    <source>
        <dbReference type="ARBA" id="ARBA00022483"/>
    </source>
</evidence>
<dbReference type="PANTHER" id="PTHR13043:SF1">
    <property type="entry name" value="EXOCYST COMPLEX COMPONENT 2"/>
    <property type="match status" value="1"/>
</dbReference>
<evidence type="ECO:0000313" key="7">
    <source>
        <dbReference type="EMBL" id="KAG0561526.1"/>
    </source>
</evidence>
<dbReference type="EMBL" id="CM026430">
    <property type="protein sequence ID" value="KAG0561526.1"/>
    <property type="molecule type" value="Genomic_DNA"/>
</dbReference>
<dbReference type="Proteomes" id="UP000822688">
    <property type="component" value="Chromosome 9"/>
</dbReference>
<dbReference type="InterPro" id="IPR029175">
    <property type="entry name" value="EXOC2/Sec5"/>
</dbReference>
<feature type="region of interest" description="Disordered" evidence="5">
    <location>
        <begin position="260"/>
        <end position="352"/>
    </location>
</feature>
<dbReference type="GO" id="GO:0015031">
    <property type="term" value="P:protein transport"/>
    <property type="evidence" value="ECO:0007669"/>
    <property type="project" value="UniProtKB-KW"/>
</dbReference>
<feature type="compositionally biased region" description="Polar residues" evidence="5">
    <location>
        <begin position="260"/>
        <end position="288"/>
    </location>
</feature>
<keyword evidence="3 4" id="KW-0268">Exocytosis</keyword>
<proteinExistence type="inferred from homology"/>
<accession>A0A8T0GPK3</accession>
<dbReference type="GO" id="GO:0006887">
    <property type="term" value="P:exocytosis"/>
    <property type="evidence" value="ECO:0007669"/>
    <property type="project" value="UniProtKB-KW"/>
</dbReference>
<dbReference type="GO" id="GO:0006893">
    <property type="term" value="P:Golgi to plasma membrane transport"/>
    <property type="evidence" value="ECO:0007669"/>
    <property type="project" value="UniProtKB-UniRule"/>
</dbReference>
<feature type="compositionally biased region" description="Basic and acidic residues" evidence="5">
    <location>
        <begin position="317"/>
        <end position="329"/>
    </location>
</feature>
<dbReference type="AlphaFoldDB" id="A0A8T0GPK3"/>
<feature type="region of interest" description="Disordered" evidence="5">
    <location>
        <begin position="198"/>
        <end position="220"/>
    </location>
</feature>
<dbReference type="GO" id="GO:0000145">
    <property type="term" value="C:exocyst"/>
    <property type="evidence" value="ECO:0007669"/>
    <property type="project" value="UniProtKB-UniRule"/>
</dbReference>
<feature type="domain" description="Exocyst complex component EXOC2/Sec5 N-terminal" evidence="6">
    <location>
        <begin position="2"/>
        <end position="252"/>
    </location>
</feature>
<comment type="caution">
    <text evidence="7">The sequence shown here is derived from an EMBL/GenBank/DDBJ whole genome shotgun (WGS) entry which is preliminary data.</text>
</comment>
<evidence type="ECO:0000259" key="6">
    <source>
        <dbReference type="Pfam" id="PF15469"/>
    </source>
</evidence>
<gene>
    <name evidence="7" type="ORF">KC19_9G070500</name>
</gene>
<evidence type="ECO:0000313" key="8">
    <source>
        <dbReference type="Proteomes" id="UP000822688"/>
    </source>
</evidence>
<evidence type="ECO:0000256" key="5">
    <source>
        <dbReference type="SAM" id="MobiDB-lite"/>
    </source>
</evidence>
<dbReference type="PANTHER" id="PTHR13043">
    <property type="entry name" value="EXOCYST COMPLEX COMPONENT SEC5"/>
    <property type="match status" value="1"/>
</dbReference>
<evidence type="ECO:0000256" key="4">
    <source>
        <dbReference type="RuleBase" id="RU365069"/>
    </source>
</evidence>
<keyword evidence="8" id="KW-1185">Reference proteome</keyword>
<name>A0A8T0GPK3_CERPU</name>
<keyword evidence="4" id="KW-0653">Protein transport</keyword>
<comment type="subunit">
    <text evidence="4">Component of the exocyst complex.</text>
</comment>
<dbReference type="InterPro" id="IPR039481">
    <property type="entry name" value="EXOC2/Sec5_N_dom"/>
</dbReference>
<keyword evidence="2 4" id="KW-0813">Transport</keyword>
<sequence length="352" mass="39340">MVLSNVGFCHSTLLPEQTRKYEHVWTYEGSDTASKGGNMATYEEVSNTLSELEKKVLNHYNVAKAREIQRATEAYLLLDGSQWASTPPVKGFRYSLMELMHPLVTTHAEVFAGAKPFLEKAINSLVEALMDSLVATFTDNKGTAFHRFDINGYVQLMLEVEYLQTVLEGYLTTNAYDLAANFRGLLLEKVMETVAEMTDQQNHGRGSIRGGSQDGYDYGGMTPEDLQGLAQDHIQTYLPVELKRTRLNVLCFMEPLAEQNSSHLGGRRGSQQNIHKQRSNAYGNNGTASGRRSGSSSLTDSETGKLPSGLPPPIPHDSPRGQERYMRVRHDPRRPSFRANSQISYVDNDDLR</sequence>
<evidence type="ECO:0000256" key="1">
    <source>
        <dbReference type="ARBA" id="ARBA00010578"/>
    </source>
</evidence>
<evidence type="ECO:0000256" key="2">
    <source>
        <dbReference type="ARBA" id="ARBA00022448"/>
    </source>
</evidence>
<reference evidence="7" key="1">
    <citation type="submission" date="2020-06" db="EMBL/GenBank/DDBJ databases">
        <title>WGS assembly of Ceratodon purpureus strain R40.</title>
        <authorList>
            <person name="Carey S.B."/>
            <person name="Jenkins J."/>
            <person name="Shu S."/>
            <person name="Lovell J.T."/>
            <person name="Sreedasyam A."/>
            <person name="Maumus F."/>
            <person name="Tiley G.P."/>
            <person name="Fernandez-Pozo N."/>
            <person name="Barry K."/>
            <person name="Chen C."/>
            <person name="Wang M."/>
            <person name="Lipzen A."/>
            <person name="Daum C."/>
            <person name="Saski C.A."/>
            <person name="Payton A.C."/>
            <person name="Mcbreen J.C."/>
            <person name="Conrad R.E."/>
            <person name="Kollar L.M."/>
            <person name="Olsson S."/>
            <person name="Huttunen S."/>
            <person name="Landis J.B."/>
            <person name="Wickett N.J."/>
            <person name="Johnson M.G."/>
            <person name="Rensing S.A."/>
            <person name="Grimwood J."/>
            <person name="Schmutz J."/>
            <person name="Mcdaniel S.F."/>
        </authorList>
    </citation>
    <scope>NUCLEOTIDE SEQUENCE</scope>
    <source>
        <strain evidence="7">R40</strain>
    </source>
</reference>